<dbReference type="PANTHER" id="PTHR12537:SF12">
    <property type="entry name" value="MATERNAL PROTEIN PUMILIO"/>
    <property type="match status" value="1"/>
</dbReference>
<evidence type="ECO:0000313" key="10">
    <source>
        <dbReference type="Proteomes" id="UP000230069"/>
    </source>
</evidence>
<comment type="subcellular location">
    <subcellularLocation>
        <location evidence="1">Cytoplasm</location>
    </subcellularLocation>
</comment>
<dbReference type="SMART" id="SM00025">
    <property type="entry name" value="Pumilio"/>
    <property type="match status" value="8"/>
</dbReference>
<protein>
    <recommendedName>
        <fullName evidence="8">PUM-HD domain-containing protein</fullName>
    </recommendedName>
</protein>
<dbReference type="PANTHER" id="PTHR12537">
    <property type="entry name" value="RNA BINDING PROTEIN PUMILIO-RELATED"/>
    <property type="match status" value="1"/>
</dbReference>
<evidence type="ECO:0000256" key="5">
    <source>
        <dbReference type="ARBA" id="ARBA00022884"/>
    </source>
</evidence>
<organism evidence="9 10">
    <name type="scientific">Aquilegia coerulea</name>
    <name type="common">Rocky mountain columbine</name>
    <dbReference type="NCBI Taxonomy" id="218851"/>
    <lineage>
        <taxon>Eukaryota</taxon>
        <taxon>Viridiplantae</taxon>
        <taxon>Streptophyta</taxon>
        <taxon>Embryophyta</taxon>
        <taxon>Tracheophyta</taxon>
        <taxon>Spermatophyta</taxon>
        <taxon>Magnoliopsida</taxon>
        <taxon>Ranunculales</taxon>
        <taxon>Ranunculaceae</taxon>
        <taxon>Thalictroideae</taxon>
        <taxon>Aquilegia</taxon>
    </lineage>
</organism>
<dbReference type="PROSITE" id="PS50302">
    <property type="entry name" value="PUM"/>
    <property type="match status" value="8"/>
</dbReference>
<evidence type="ECO:0000256" key="6">
    <source>
        <dbReference type="ARBA" id="ARBA00055193"/>
    </source>
</evidence>
<sequence length="1010" mass="111414">MLSDLDVRTTLGEVLRGSNGNLEDIETMLREQRSKDIINRENRERDLNIYRSGSAPPTVEGSLNAVGSLFRNPNTIGIDRNNNTTGVLTEEEIRSHPSYLSYYYSHENLNPRLPPPLLSKEDWRVAQRFQGGTSSYGGTEDRRNELFDNGNSKSLFSLQPGLSAQNLDANVIEPRKVTPRNLTRQPSAEWLEKDTDGLIGLAGVGLGARRKSLADMLQEGLCRPTSKPGHLSRPSSRNTFDDVLDPIGVSDPQLTPLHKRIESLDGLNSGSAAPGMVRVQSVGSSISQSFASAVGSSLSRSTTPEATLAGRSTACNLPPLGGRVSVSDKQNAVDSNFHNGLSSGLNDSVDISETLSGLSLSKNRILDVNNHVQTPMESEFVNQPNFLFDMPNGHAEGLKHLIDNSGPKISTVSTIYDELAKTSGTVTDLKASMMSIDEQLNLPRRTSSANMYKKVPSVGSLNLEGFGLHYQNEEKNASLSGYSPRGYSINQRFNPTMTNHLDAGPTMTGNAGQNMSRNGNHVGMPGVDPLYLQYLQRTSDIASQLSDPSMGRNYIGTSQADLIALQKAYLVALLAQQKQQYNLSFLENSDGLNQGYYGMGTPYRGNAMASPFVPSVGSGSPIRQNERARFPSMVRNSLGGSTGSWPSVIGGNVEESFTSSLLEEFKSSKTRCFELSDIVDHVVEFSADQYGSRFIQQKLETATVEEKNKIFPEIIPHARTLMTDVFGNYVIQKFFEHGTESQRKELASHLTGHVLPLSLQMYGCRVIQKALEVVDVDQQTQMVAELDGSIMKCVRDQNGNHVIQKCIECVPQDRIQFIVSAFYGQVVALSTHPYGCRVIQQRVLEHCDDADTQRIIMEEILQSVCTLAQDQYGNYVVQHVLQHGRSHERSEIITKLAGQIIKMSQQKFASNVVEKCLTFGGPEERQVLVNEMLGSTDENEPLQVMMKDPYGNYVVQKVLETCDNQSRELILSRIKVHLNALKRYTYGKHIVARVEKLITAGERRMGISAS</sequence>
<dbReference type="GO" id="GO:0003729">
    <property type="term" value="F:mRNA binding"/>
    <property type="evidence" value="ECO:0007669"/>
    <property type="project" value="TreeGrafter"/>
</dbReference>
<feature type="repeat" description="Pumilio" evidence="7">
    <location>
        <begin position="859"/>
        <end position="894"/>
    </location>
</feature>
<dbReference type="FunCoup" id="A0A2G5D179">
    <property type="interactions" value="234"/>
</dbReference>
<dbReference type="InterPro" id="IPR011989">
    <property type="entry name" value="ARM-like"/>
</dbReference>
<dbReference type="Proteomes" id="UP000230069">
    <property type="component" value="Unassembled WGS sequence"/>
</dbReference>
<dbReference type="Pfam" id="PF07990">
    <property type="entry name" value="NABP"/>
    <property type="match status" value="1"/>
</dbReference>
<evidence type="ECO:0000256" key="4">
    <source>
        <dbReference type="ARBA" id="ARBA00022845"/>
    </source>
</evidence>
<dbReference type="EMBL" id="KZ305047">
    <property type="protein sequence ID" value="PIA37270.1"/>
    <property type="molecule type" value="Genomic_DNA"/>
</dbReference>
<evidence type="ECO:0000256" key="2">
    <source>
        <dbReference type="ARBA" id="ARBA00022490"/>
    </source>
</evidence>
<dbReference type="InterPro" id="IPR001313">
    <property type="entry name" value="Pumilio_RNA-bd_rpt"/>
</dbReference>
<dbReference type="InParanoid" id="A0A2G5D179"/>
<dbReference type="CDD" id="cd07920">
    <property type="entry name" value="Pumilio"/>
    <property type="match status" value="1"/>
</dbReference>
<dbReference type="PROSITE" id="PS50303">
    <property type="entry name" value="PUM_HD"/>
    <property type="match status" value="1"/>
</dbReference>
<name>A0A2G5D179_AQUCA</name>
<dbReference type="Pfam" id="PF00806">
    <property type="entry name" value="PUF"/>
    <property type="match status" value="8"/>
</dbReference>
<evidence type="ECO:0000256" key="7">
    <source>
        <dbReference type="PROSITE-ProRule" id="PRU00317"/>
    </source>
</evidence>
<dbReference type="InterPro" id="IPR016024">
    <property type="entry name" value="ARM-type_fold"/>
</dbReference>
<dbReference type="InterPro" id="IPR012940">
    <property type="entry name" value="NABP"/>
</dbReference>
<accession>A0A2G5D179</accession>
<reference evidence="9 10" key="1">
    <citation type="submission" date="2017-09" db="EMBL/GenBank/DDBJ databases">
        <title>WGS assembly of Aquilegia coerulea Goldsmith.</title>
        <authorList>
            <person name="Hodges S."/>
            <person name="Kramer E."/>
            <person name="Nordborg M."/>
            <person name="Tomkins J."/>
            <person name="Borevitz J."/>
            <person name="Derieg N."/>
            <person name="Yan J."/>
            <person name="Mihaltcheva S."/>
            <person name="Hayes R.D."/>
            <person name="Rokhsar D."/>
        </authorList>
    </citation>
    <scope>NUCLEOTIDE SEQUENCE [LARGE SCALE GENOMIC DNA]</scope>
    <source>
        <strain evidence="10">cv. Goldsmith</strain>
    </source>
</reference>
<dbReference type="InterPro" id="IPR033712">
    <property type="entry name" value="Pumilio_RNA-bd"/>
</dbReference>
<evidence type="ECO:0000313" key="9">
    <source>
        <dbReference type="EMBL" id="PIA37270.1"/>
    </source>
</evidence>
<keyword evidence="10" id="KW-1185">Reference proteome</keyword>
<feature type="repeat" description="Pumilio" evidence="7">
    <location>
        <begin position="749"/>
        <end position="784"/>
    </location>
</feature>
<dbReference type="AlphaFoldDB" id="A0A2G5D179"/>
<proteinExistence type="predicted"/>
<feature type="repeat" description="Pumilio" evidence="7">
    <location>
        <begin position="931"/>
        <end position="972"/>
    </location>
</feature>
<dbReference type="OrthoDB" id="668540at2759"/>
<keyword evidence="2" id="KW-0963">Cytoplasm</keyword>
<dbReference type="Gene3D" id="1.25.10.10">
    <property type="entry name" value="Leucine-rich Repeat Variant"/>
    <property type="match status" value="1"/>
</dbReference>
<evidence type="ECO:0000256" key="3">
    <source>
        <dbReference type="ARBA" id="ARBA00022737"/>
    </source>
</evidence>
<feature type="repeat" description="Pumilio" evidence="7">
    <location>
        <begin position="785"/>
        <end position="820"/>
    </location>
</feature>
<evidence type="ECO:0000256" key="1">
    <source>
        <dbReference type="ARBA" id="ARBA00004496"/>
    </source>
</evidence>
<keyword evidence="5" id="KW-0694">RNA-binding</keyword>
<dbReference type="FunFam" id="1.25.10.10:FF:000004">
    <property type="entry name" value="Pumilio homolog 1 isoform 2"/>
    <property type="match status" value="1"/>
</dbReference>
<gene>
    <name evidence="9" type="ORF">AQUCO_03000102v1</name>
</gene>
<dbReference type="InterPro" id="IPR033133">
    <property type="entry name" value="PUM-HD"/>
</dbReference>
<keyword evidence="3" id="KW-0677">Repeat</keyword>
<feature type="domain" description="PUM-HD" evidence="8">
    <location>
        <begin position="657"/>
        <end position="998"/>
    </location>
</feature>
<dbReference type="GO" id="GO:0006417">
    <property type="term" value="P:regulation of translation"/>
    <property type="evidence" value="ECO:0007669"/>
    <property type="project" value="UniProtKB-KW"/>
</dbReference>
<evidence type="ECO:0000259" key="8">
    <source>
        <dbReference type="PROSITE" id="PS50303"/>
    </source>
</evidence>
<dbReference type="SUPFAM" id="SSF48371">
    <property type="entry name" value="ARM repeat"/>
    <property type="match status" value="1"/>
</dbReference>
<dbReference type="STRING" id="218851.A0A2G5D179"/>
<feature type="repeat" description="Pumilio" evidence="7">
    <location>
        <begin position="821"/>
        <end position="857"/>
    </location>
</feature>
<keyword evidence="4" id="KW-0810">Translation regulation</keyword>
<dbReference type="GO" id="GO:0005737">
    <property type="term" value="C:cytoplasm"/>
    <property type="evidence" value="ECO:0007669"/>
    <property type="project" value="UniProtKB-SubCell"/>
</dbReference>
<feature type="repeat" description="Pumilio" evidence="7">
    <location>
        <begin position="677"/>
        <end position="712"/>
    </location>
</feature>
<feature type="repeat" description="Pumilio" evidence="7">
    <location>
        <begin position="895"/>
        <end position="930"/>
    </location>
</feature>
<comment type="function">
    <text evidence="6">Sequence-specific RNA-binding protein that regulates translation and mRNA stability by binding the 3'-UTR of target mRNAs. Binds the APUM-binding elements (APBEs) in the 3'-UTR mRNA sequence of CLV1, PNH, WUS and FAS2.</text>
</comment>
<feature type="repeat" description="Pumilio" evidence="7">
    <location>
        <begin position="713"/>
        <end position="748"/>
    </location>
</feature>